<dbReference type="EMBL" id="MU251554">
    <property type="protein sequence ID" value="KAG9232328.1"/>
    <property type="molecule type" value="Genomic_DNA"/>
</dbReference>
<organism evidence="2 3">
    <name type="scientific">Amylocarpus encephaloides</name>
    <dbReference type="NCBI Taxonomy" id="45428"/>
    <lineage>
        <taxon>Eukaryota</taxon>
        <taxon>Fungi</taxon>
        <taxon>Dikarya</taxon>
        <taxon>Ascomycota</taxon>
        <taxon>Pezizomycotina</taxon>
        <taxon>Leotiomycetes</taxon>
        <taxon>Helotiales</taxon>
        <taxon>Helotiales incertae sedis</taxon>
        <taxon>Amylocarpus</taxon>
    </lineage>
</organism>
<gene>
    <name evidence="2" type="ORF">BJ875DRAFT_359901</name>
</gene>
<name>A0A9P7YED5_9HELO</name>
<comment type="caution">
    <text evidence="2">The sequence shown here is derived from an EMBL/GenBank/DDBJ whole genome shotgun (WGS) entry which is preliminary data.</text>
</comment>
<evidence type="ECO:0000313" key="3">
    <source>
        <dbReference type="Proteomes" id="UP000824998"/>
    </source>
</evidence>
<proteinExistence type="predicted"/>
<feature type="compositionally biased region" description="Polar residues" evidence="1">
    <location>
        <begin position="25"/>
        <end position="39"/>
    </location>
</feature>
<sequence length="102" mass="10834">PSRSLTSTPQAWSPRKGSEDRESINTEPTEYSKSGTDSQAAERKGAFDPERTRPEEEKEGGNNVNPLEVSPANPEVSKPRGETEGGAEGSGEDNAKRGSGFG</sequence>
<accession>A0A9P7YED5</accession>
<evidence type="ECO:0000313" key="2">
    <source>
        <dbReference type="EMBL" id="KAG9232328.1"/>
    </source>
</evidence>
<feature type="non-terminal residue" evidence="2">
    <location>
        <position position="102"/>
    </location>
</feature>
<keyword evidence="3" id="KW-1185">Reference proteome</keyword>
<feature type="non-terminal residue" evidence="2">
    <location>
        <position position="1"/>
    </location>
</feature>
<feature type="region of interest" description="Disordered" evidence="1">
    <location>
        <begin position="1"/>
        <end position="102"/>
    </location>
</feature>
<dbReference type="OrthoDB" id="4220319at2759"/>
<dbReference type="Proteomes" id="UP000824998">
    <property type="component" value="Unassembled WGS sequence"/>
</dbReference>
<dbReference type="PANTHER" id="PTHR42090:SF1">
    <property type="match status" value="1"/>
</dbReference>
<reference evidence="2" key="1">
    <citation type="journal article" date="2021" name="IMA Fungus">
        <title>Genomic characterization of three marine fungi, including Emericellopsis atlantica sp. nov. with signatures of a generalist lifestyle and marine biomass degradation.</title>
        <authorList>
            <person name="Hagestad O.C."/>
            <person name="Hou L."/>
            <person name="Andersen J.H."/>
            <person name="Hansen E.H."/>
            <person name="Altermark B."/>
            <person name="Li C."/>
            <person name="Kuhnert E."/>
            <person name="Cox R.J."/>
            <person name="Crous P.W."/>
            <person name="Spatafora J.W."/>
            <person name="Lail K."/>
            <person name="Amirebrahimi M."/>
            <person name="Lipzen A."/>
            <person name="Pangilinan J."/>
            <person name="Andreopoulos W."/>
            <person name="Hayes R.D."/>
            <person name="Ng V."/>
            <person name="Grigoriev I.V."/>
            <person name="Jackson S.A."/>
            <person name="Sutton T.D.S."/>
            <person name="Dobson A.D.W."/>
            <person name="Rama T."/>
        </authorList>
    </citation>
    <scope>NUCLEOTIDE SEQUENCE</scope>
    <source>
        <strain evidence="2">TRa018bII</strain>
    </source>
</reference>
<feature type="compositionally biased region" description="Polar residues" evidence="1">
    <location>
        <begin position="1"/>
        <end position="11"/>
    </location>
</feature>
<evidence type="ECO:0000256" key="1">
    <source>
        <dbReference type="SAM" id="MobiDB-lite"/>
    </source>
</evidence>
<protein>
    <submittedName>
        <fullName evidence="2">Uncharacterized protein</fullName>
    </submittedName>
</protein>
<feature type="compositionally biased region" description="Basic and acidic residues" evidence="1">
    <location>
        <begin position="40"/>
        <end position="60"/>
    </location>
</feature>
<dbReference type="PANTHER" id="PTHR42090">
    <property type="match status" value="1"/>
</dbReference>
<dbReference type="AlphaFoldDB" id="A0A9P7YED5"/>